<evidence type="ECO:0000313" key="3">
    <source>
        <dbReference type="Proteomes" id="UP000240883"/>
    </source>
</evidence>
<name>A0A2T2P3U4_CORCC</name>
<dbReference type="EMBL" id="KZ678130">
    <property type="protein sequence ID" value="PSN72360.1"/>
    <property type="molecule type" value="Genomic_DNA"/>
</dbReference>
<protein>
    <submittedName>
        <fullName evidence="2">Uncharacterized protein</fullName>
    </submittedName>
</protein>
<proteinExistence type="predicted"/>
<reference evidence="2 3" key="1">
    <citation type="journal article" date="2018" name="Front. Microbiol.">
        <title>Genome-Wide Analysis of Corynespora cassiicola Leaf Fall Disease Putative Effectors.</title>
        <authorList>
            <person name="Lopez D."/>
            <person name="Ribeiro S."/>
            <person name="Label P."/>
            <person name="Fumanal B."/>
            <person name="Venisse J.S."/>
            <person name="Kohler A."/>
            <person name="de Oliveira R.R."/>
            <person name="Labutti K."/>
            <person name="Lipzen A."/>
            <person name="Lail K."/>
            <person name="Bauer D."/>
            <person name="Ohm R.A."/>
            <person name="Barry K.W."/>
            <person name="Spatafora J."/>
            <person name="Grigoriev I.V."/>
            <person name="Martin F.M."/>
            <person name="Pujade-Renaud V."/>
        </authorList>
    </citation>
    <scope>NUCLEOTIDE SEQUENCE [LARGE SCALE GENOMIC DNA]</scope>
    <source>
        <strain evidence="2 3">Philippines</strain>
    </source>
</reference>
<keyword evidence="3" id="KW-1185">Reference proteome</keyword>
<sequence length="128" mass="14191">MHSQPPSPGAPTLQIRRHPRRTLSPLWTQKNPPPKHRPNLPPSPSNREKHVGTHVPSGSSACAPTCPHVHTHARTHARCWICSAQHACPPTDLSIRMRDEAPQCSAVQCTTAHLPCHALPHRMILFCM</sequence>
<evidence type="ECO:0000313" key="2">
    <source>
        <dbReference type="EMBL" id="PSN72360.1"/>
    </source>
</evidence>
<organism evidence="2 3">
    <name type="scientific">Corynespora cassiicola Philippines</name>
    <dbReference type="NCBI Taxonomy" id="1448308"/>
    <lineage>
        <taxon>Eukaryota</taxon>
        <taxon>Fungi</taxon>
        <taxon>Dikarya</taxon>
        <taxon>Ascomycota</taxon>
        <taxon>Pezizomycotina</taxon>
        <taxon>Dothideomycetes</taxon>
        <taxon>Pleosporomycetidae</taxon>
        <taxon>Pleosporales</taxon>
        <taxon>Corynesporascaceae</taxon>
        <taxon>Corynespora</taxon>
    </lineage>
</organism>
<dbReference type="Proteomes" id="UP000240883">
    <property type="component" value="Unassembled WGS sequence"/>
</dbReference>
<gene>
    <name evidence="2" type="ORF">BS50DRAFT_249833</name>
</gene>
<feature type="region of interest" description="Disordered" evidence="1">
    <location>
        <begin position="1"/>
        <end position="57"/>
    </location>
</feature>
<dbReference type="AlphaFoldDB" id="A0A2T2P3U4"/>
<evidence type="ECO:0000256" key="1">
    <source>
        <dbReference type="SAM" id="MobiDB-lite"/>
    </source>
</evidence>
<accession>A0A2T2P3U4</accession>